<dbReference type="InterPro" id="IPR023210">
    <property type="entry name" value="NADP_OxRdtase_dom"/>
</dbReference>
<evidence type="ECO:0000259" key="1">
    <source>
        <dbReference type="Pfam" id="PF00248"/>
    </source>
</evidence>
<keyword evidence="3" id="KW-1185">Reference proteome</keyword>
<dbReference type="Proteomes" id="UP001217089">
    <property type="component" value="Unassembled WGS sequence"/>
</dbReference>
<evidence type="ECO:0000313" key="2">
    <source>
        <dbReference type="EMBL" id="KAJ8313889.1"/>
    </source>
</evidence>
<accession>A0ABQ9F986</accession>
<dbReference type="SUPFAM" id="SSF51430">
    <property type="entry name" value="NAD(P)-linked oxidoreductase"/>
    <property type="match status" value="1"/>
</dbReference>
<gene>
    <name evidence="2" type="ORF">KUTeg_008450</name>
</gene>
<dbReference type="CDD" id="cd19163">
    <property type="entry name" value="AKR_galDH"/>
    <property type="match status" value="1"/>
</dbReference>
<dbReference type="EMBL" id="JARBDR010000342">
    <property type="protein sequence ID" value="KAJ8313889.1"/>
    <property type="molecule type" value="Genomic_DNA"/>
</dbReference>
<protein>
    <recommendedName>
        <fullName evidence="1">NADP-dependent oxidoreductase domain-containing protein</fullName>
    </recommendedName>
</protein>
<evidence type="ECO:0000313" key="3">
    <source>
        <dbReference type="Proteomes" id="UP001217089"/>
    </source>
</evidence>
<dbReference type="InterPro" id="IPR020471">
    <property type="entry name" value="AKR"/>
</dbReference>
<sequence length="300" mass="33295">MKYNILGDTGLQVSTLSFGGSALGGVFRKTDDKESCEVVKTALKSGINYIDTAAWYGHGRSESVLGEATTKCCRYMPQVDQMFDFSAERTLRSVDESLQRLRLDYVDIIQVHDMEFAPSLDIVLNETLPALQKVKDSGKARFIGITGYPLENFRTIINRSRVKIDTVLTYCRGSMNDNSVLDYMPFFQEHGIGVINASPISMGLLTTRGPPSWHPAHQDIKVTTAKAAAYCKEKGVDISRLALDYSLNLPGAHTTLFSTASIENLKKNLEGVTKPLTDLEKETSKEVMENYSFDRAPVKT</sequence>
<proteinExistence type="predicted"/>
<dbReference type="Gene3D" id="3.20.20.100">
    <property type="entry name" value="NADP-dependent oxidoreductase domain"/>
    <property type="match status" value="1"/>
</dbReference>
<reference evidence="2 3" key="1">
    <citation type="submission" date="2022-12" db="EMBL/GenBank/DDBJ databases">
        <title>Chromosome-level genome of Tegillarca granosa.</title>
        <authorList>
            <person name="Kim J."/>
        </authorList>
    </citation>
    <scope>NUCLEOTIDE SEQUENCE [LARGE SCALE GENOMIC DNA]</scope>
    <source>
        <strain evidence="2">Teg-2019</strain>
        <tissue evidence="2">Adductor muscle</tissue>
    </source>
</reference>
<dbReference type="InterPro" id="IPR044479">
    <property type="entry name" value="LGALDH-like"/>
</dbReference>
<feature type="domain" description="NADP-dependent oxidoreductase" evidence="1">
    <location>
        <begin position="16"/>
        <end position="283"/>
    </location>
</feature>
<dbReference type="PRINTS" id="PR00069">
    <property type="entry name" value="ALDKETRDTASE"/>
</dbReference>
<dbReference type="Pfam" id="PF00248">
    <property type="entry name" value="Aldo_ket_red"/>
    <property type="match status" value="1"/>
</dbReference>
<organism evidence="2 3">
    <name type="scientific">Tegillarca granosa</name>
    <name type="common">Malaysian cockle</name>
    <name type="synonym">Anadara granosa</name>
    <dbReference type="NCBI Taxonomy" id="220873"/>
    <lineage>
        <taxon>Eukaryota</taxon>
        <taxon>Metazoa</taxon>
        <taxon>Spiralia</taxon>
        <taxon>Lophotrochozoa</taxon>
        <taxon>Mollusca</taxon>
        <taxon>Bivalvia</taxon>
        <taxon>Autobranchia</taxon>
        <taxon>Pteriomorphia</taxon>
        <taxon>Arcoida</taxon>
        <taxon>Arcoidea</taxon>
        <taxon>Arcidae</taxon>
        <taxon>Tegillarca</taxon>
    </lineage>
</organism>
<comment type="caution">
    <text evidence="2">The sequence shown here is derived from an EMBL/GenBank/DDBJ whole genome shotgun (WGS) entry which is preliminary data.</text>
</comment>
<dbReference type="PANTHER" id="PTHR42686">
    <property type="entry name" value="GH17980P-RELATED"/>
    <property type="match status" value="1"/>
</dbReference>
<dbReference type="InterPro" id="IPR036812">
    <property type="entry name" value="NAD(P)_OxRdtase_dom_sf"/>
</dbReference>
<name>A0ABQ9F986_TEGGR</name>
<dbReference type="PANTHER" id="PTHR42686:SF1">
    <property type="entry name" value="GH17980P-RELATED"/>
    <property type="match status" value="1"/>
</dbReference>